<reference evidence="1 2" key="1">
    <citation type="journal article" date="2015" name="Nat. Commun.">
        <title>Production of butyrate from lysine and the Amadori product fructoselysine by a human gut commensal.</title>
        <authorList>
            <person name="Bui T.P."/>
            <person name="Ritari J."/>
            <person name="Boeren S."/>
            <person name="de Waard P."/>
            <person name="Plugge C.M."/>
            <person name="de Vos W.M."/>
        </authorList>
    </citation>
    <scope>NUCLEOTIDE SEQUENCE [LARGE SCALE GENOMIC DNA]</scope>
    <source>
        <strain evidence="1 2">AF211</strain>
    </source>
</reference>
<keyword evidence="1" id="KW-0808">Transferase</keyword>
<dbReference type="InterPro" id="IPR029062">
    <property type="entry name" value="Class_I_gatase-like"/>
</dbReference>
<dbReference type="InterPro" id="IPR011697">
    <property type="entry name" value="Peptidase_C26"/>
</dbReference>
<name>A0A0S2W277_9FIRM</name>
<dbReference type="EMBL" id="CP011307">
    <property type="protein sequence ID" value="ALP93460.1"/>
    <property type="molecule type" value="Genomic_DNA"/>
</dbReference>
<dbReference type="STRING" id="1297617.IB211_01067c"/>
<dbReference type="PROSITE" id="PS51273">
    <property type="entry name" value="GATASE_TYPE_1"/>
    <property type="match status" value="1"/>
</dbReference>
<keyword evidence="1" id="KW-0315">Glutamine amidotransferase</keyword>
<dbReference type="Pfam" id="PF07722">
    <property type="entry name" value="Peptidase_C26"/>
    <property type="match status" value="1"/>
</dbReference>
<dbReference type="PANTHER" id="PTHR43235">
    <property type="entry name" value="GLUTAMINE AMIDOTRANSFERASE PB2B2.05-RELATED"/>
    <property type="match status" value="1"/>
</dbReference>
<dbReference type="eggNOG" id="COG2071">
    <property type="taxonomic scope" value="Bacteria"/>
</dbReference>
<reference evidence="2" key="2">
    <citation type="submission" date="2015-04" db="EMBL/GenBank/DDBJ databases">
        <title>A butyrogenic pathway from the amino acid lysine in a human gut commensal.</title>
        <authorList>
            <person name="de Vos W.M."/>
            <person name="Bui N.T.P."/>
            <person name="Plugge C.M."/>
            <person name="Ritari J."/>
        </authorList>
    </citation>
    <scope>NUCLEOTIDE SEQUENCE [LARGE SCALE GENOMIC DNA]</scope>
    <source>
        <strain evidence="2">AF211</strain>
    </source>
</reference>
<dbReference type="KEGG" id="ibu:IB211_01067c"/>
<sequence>MERPCILLSASRSGWQNYENAVLRAGGSVAGGYCPQPDAGYDGLLLCGGEDIDPDRYGQKNCGSLGIDPDRDAAEFALAEAYAAAGKPIFGICRGHQVLNVVLGGSLLQDLGPERNLFHRRTPGTDVDRIHPLRTEENSLLRRLYGPVFSSNSSHHQAVDRLGDGLHLTAWSEVGIAEALEHETLPLFSVQFHPERMSYAMRRPDAADGALLFEWFIRLCADPIPSTPHFAMK</sequence>
<dbReference type="GO" id="GO:0016811">
    <property type="term" value="F:hydrolase activity, acting on carbon-nitrogen (but not peptide) bonds, in linear amides"/>
    <property type="evidence" value="ECO:0007669"/>
    <property type="project" value="InterPro"/>
</dbReference>
<organism evidence="1 2">
    <name type="scientific">Intestinimonas butyriciproducens</name>
    <dbReference type="NCBI Taxonomy" id="1297617"/>
    <lineage>
        <taxon>Bacteria</taxon>
        <taxon>Bacillati</taxon>
        <taxon>Bacillota</taxon>
        <taxon>Clostridia</taxon>
        <taxon>Eubacteriales</taxon>
        <taxon>Intestinimonas</taxon>
    </lineage>
</organism>
<dbReference type="PANTHER" id="PTHR43235:SF1">
    <property type="entry name" value="GLUTAMINE AMIDOTRANSFERASE PB2B2.05-RELATED"/>
    <property type="match status" value="1"/>
</dbReference>
<dbReference type="AlphaFoldDB" id="A0A0S2W277"/>
<keyword evidence="2" id="KW-1185">Reference proteome</keyword>
<evidence type="ECO:0000313" key="1">
    <source>
        <dbReference type="EMBL" id="ALP93460.1"/>
    </source>
</evidence>
<proteinExistence type="predicted"/>
<dbReference type="RefSeq" id="WP_058117340.1">
    <property type="nucleotide sequence ID" value="NZ_CP011307.1"/>
</dbReference>
<protein>
    <submittedName>
        <fullName evidence="1">Glutamine amidotransferase, class I</fullName>
    </submittedName>
</protein>
<accession>A0A0S2W277</accession>
<gene>
    <name evidence="1" type="ORF">IB211_01067c</name>
</gene>
<dbReference type="Proteomes" id="UP000064844">
    <property type="component" value="Chromosome"/>
</dbReference>
<dbReference type="InterPro" id="IPR044668">
    <property type="entry name" value="PuuD-like"/>
</dbReference>
<dbReference type="Gene3D" id="3.40.50.880">
    <property type="match status" value="1"/>
</dbReference>
<dbReference type="GO" id="GO:0005829">
    <property type="term" value="C:cytosol"/>
    <property type="evidence" value="ECO:0007669"/>
    <property type="project" value="TreeGrafter"/>
</dbReference>
<evidence type="ECO:0000313" key="2">
    <source>
        <dbReference type="Proteomes" id="UP000064844"/>
    </source>
</evidence>
<dbReference type="GO" id="GO:0016740">
    <property type="term" value="F:transferase activity"/>
    <property type="evidence" value="ECO:0007669"/>
    <property type="project" value="UniProtKB-KW"/>
</dbReference>
<dbReference type="SUPFAM" id="SSF52317">
    <property type="entry name" value="Class I glutamine amidotransferase-like"/>
    <property type="match status" value="1"/>
</dbReference>